<reference evidence="2 3" key="1">
    <citation type="submission" date="2023-08" db="EMBL/GenBank/DDBJ databases">
        <title>A Necator americanus chromosomal reference genome.</title>
        <authorList>
            <person name="Ilik V."/>
            <person name="Petrzelkova K.J."/>
            <person name="Pardy F."/>
            <person name="Fuh T."/>
            <person name="Niatou-Singa F.S."/>
            <person name="Gouil Q."/>
            <person name="Baker L."/>
            <person name="Ritchie M.E."/>
            <person name="Jex A.R."/>
            <person name="Gazzola D."/>
            <person name="Li H."/>
            <person name="Toshio Fujiwara R."/>
            <person name="Zhan B."/>
            <person name="Aroian R.V."/>
            <person name="Pafco B."/>
            <person name="Schwarz E.M."/>
        </authorList>
    </citation>
    <scope>NUCLEOTIDE SEQUENCE [LARGE SCALE GENOMIC DNA]</scope>
    <source>
        <strain evidence="2 3">Aroian</strain>
        <tissue evidence="2">Whole animal</tissue>
    </source>
</reference>
<dbReference type="SUPFAM" id="SSF57414">
    <property type="entry name" value="Hairpin loop containing domain-like"/>
    <property type="match status" value="2"/>
</dbReference>
<organism evidence="2 3">
    <name type="scientific">Necator americanus</name>
    <name type="common">Human hookworm</name>
    <dbReference type="NCBI Taxonomy" id="51031"/>
    <lineage>
        <taxon>Eukaryota</taxon>
        <taxon>Metazoa</taxon>
        <taxon>Ecdysozoa</taxon>
        <taxon>Nematoda</taxon>
        <taxon>Chromadorea</taxon>
        <taxon>Rhabditida</taxon>
        <taxon>Rhabditina</taxon>
        <taxon>Rhabditomorpha</taxon>
        <taxon>Strongyloidea</taxon>
        <taxon>Ancylostomatidae</taxon>
        <taxon>Bunostominae</taxon>
        <taxon>Necator</taxon>
    </lineage>
</organism>
<dbReference type="EMBL" id="JAVFWL010000006">
    <property type="protein sequence ID" value="KAK6759966.1"/>
    <property type="molecule type" value="Genomic_DNA"/>
</dbReference>
<dbReference type="Gene3D" id="3.50.4.10">
    <property type="entry name" value="Hepatocyte Growth Factor"/>
    <property type="match status" value="1"/>
</dbReference>
<keyword evidence="3" id="KW-1185">Reference proteome</keyword>
<evidence type="ECO:0000259" key="1">
    <source>
        <dbReference type="PROSITE" id="PS50948"/>
    </source>
</evidence>
<dbReference type="Pfam" id="PF00024">
    <property type="entry name" value="PAN_1"/>
    <property type="match status" value="2"/>
</dbReference>
<dbReference type="PANTHER" id="PTHR47327:SF21">
    <property type="entry name" value="APPLE DOMAIN-CONTAINING PROTEIN"/>
    <property type="match status" value="1"/>
</dbReference>
<comment type="caution">
    <text evidence="2">The sequence shown here is derived from an EMBL/GenBank/DDBJ whole genome shotgun (WGS) entry which is preliminary data.</text>
</comment>
<gene>
    <name evidence="2" type="primary">Necator_chrX.g21652</name>
    <name evidence="2" type="ORF">RB195_021491</name>
</gene>
<dbReference type="SMART" id="SM00473">
    <property type="entry name" value="PAN_AP"/>
    <property type="match status" value="3"/>
</dbReference>
<feature type="domain" description="Apple" evidence="1">
    <location>
        <begin position="338"/>
        <end position="425"/>
    </location>
</feature>
<dbReference type="Proteomes" id="UP001303046">
    <property type="component" value="Unassembled WGS sequence"/>
</dbReference>
<dbReference type="InterPro" id="IPR003609">
    <property type="entry name" value="Pan_app"/>
</dbReference>
<protein>
    <recommendedName>
        <fullName evidence="1">Apple domain-containing protein</fullName>
    </recommendedName>
</protein>
<dbReference type="InterPro" id="IPR052774">
    <property type="entry name" value="Celegans_DevNeuronal_Protein"/>
</dbReference>
<dbReference type="CDD" id="cd01099">
    <property type="entry name" value="PAN_AP_HGF"/>
    <property type="match status" value="1"/>
</dbReference>
<proteinExistence type="predicted"/>
<feature type="domain" description="Apple" evidence="1">
    <location>
        <begin position="237"/>
        <end position="328"/>
    </location>
</feature>
<accession>A0ABR1EBD0</accession>
<dbReference type="PANTHER" id="PTHR47327">
    <property type="entry name" value="FI18240P1-RELATED"/>
    <property type="match status" value="1"/>
</dbReference>
<sequence length="581" mass="65683">MCPLRDDNKRTQDVIALNVVLSADGITQSNQGESSRFYEKKAQILTKACEKEIKIHGNGLVIDFDLLRQEIGHHPNGQRSSQRDQFIEMTIYNGHGSIESSTIQCEELCFAHPEVCRTAQFDIEKKICEIFSFPSLLKTKTKTNYKGRRRLYRNVGFSTKSFRSCSPALQPSIGTVYLVPRQECFDDLKPIAFMEGAVVPTLKEKVIATQVGQEQSHPPRDPFSAIPVEVLPIIPDCPIGEKARTQIIDGVEVVSAASATFRVDSPEKCVHACMTSSYPDGSRLPLLCRSSQFVRKSFKCSVYPDALNPNGYLEYKPNPNVLYMEKLCISEEILPLSCDEIFRRIPQHVIIGHASEILTVSSEEECICECILAKVKRDIDCRSLLHYPEVQTSNCILNIHSRLTRSEYFMPELEYKVDYVQIPECARKAGGANLDSTVSNNREPLMSIDTRIVENDKDFGLPPGIGSVESEWSEWTTCDPKTSTHRRERLCTDCVEQIQIQPCFSNNNFDDILESFVTEQDKADLPGSQRLKPTKNKPSIDIIPFPISQMIAENNKTADIEYFGPPFKNLSPTWKSTFRRI</sequence>
<dbReference type="PROSITE" id="PS50948">
    <property type="entry name" value="PAN"/>
    <property type="match status" value="2"/>
</dbReference>
<evidence type="ECO:0000313" key="3">
    <source>
        <dbReference type="Proteomes" id="UP001303046"/>
    </source>
</evidence>
<name>A0ABR1EBD0_NECAM</name>
<evidence type="ECO:0000313" key="2">
    <source>
        <dbReference type="EMBL" id="KAK6759966.1"/>
    </source>
</evidence>